<feature type="region of interest" description="Disordered" evidence="1">
    <location>
        <begin position="23"/>
        <end position="76"/>
    </location>
</feature>
<reference evidence="2 3" key="1">
    <citation type="submission" date="2019-08" db="EMBL/GenBank/DDBJ databases">
        <title>Draft genome sequences of two oriental melons (Cucumis melo L. var makuwa).</title>
        <authorList>
            <person name="Kwon S.-Y."/>
        </authorList>
    </citation>
    <scope>NUCLEOTIDE SEQUENCE [LARGE SCALE GENOMIC DNA]</scope>
    <source>
        <strain evidence="3">cv. SW 3</strain>
        <tissue evidence="2">Leaf</tissue>
    </source>
</reference>
<sequence>MAEARREIVTALKYHRAAMKKAAAAAAAATSTGTSPQSPVEESSPVRSQEGKIKPRKIPKSSTTAERNRETPQSNFKCYNNNNLKNLCYDPSMMMMMNCSLPSWSSVEGNNNIVDIVLPEQTLGLNLNLQDFKNLDANLFSNSSVSVSGSTSTSIGRDQEQEGGGGGGGMHVAVGEEEMAEMRTIGEKHEMEWSDKMSMVKSAWWLRFMKMGKKQEEEDQEDQLEGFGYGYGDPFDQILEFPDWMNNGNENCFEEEQLMLNDYSQFFHHDHPSALPCMDIGEFEGMDGEWLA</sequence>
<dbReference type="Proteomes" id="UP000321393">
    <property type="component" value="Unassembled WGS sequence"/>
</dbReference>
<protein>
    <submittedName>
        <fullName evidence="2">Protein AF-9</fullName>
    </submittedName>
</protein>
<name>A0A5A7TAT3_CUCMM</name>
<gene>
    <name evidence="2" type="ORF">E6C27_scaffold119G00440</name>
</gene>
<dbReference type="PANTHER" id="PTHR37256:SF1">
    <property type="entry name" value="MYB-LIKE PROTEIN A"/>
    <property type="match status" value="1"/>
</dbReference>
<feature type="compositionally biased region" description="Polar residues" evidence="1">
    <location>
        <begin position="60"/>
        <end position="76"/>
    </location>
</feature>
<evidence type="ECO:0000256" key="1">
    <source>
        <dbReference type="SAM" id="MobiDB-lite"/>
    </source>
</evidence>
<dbReference type="AlphaFoldDB" id="A0A5A7TAT3"/>
<dbReference type="EMBL" id="SSTE01018697">
    <property type="protein sequence ID" value="KAA0038475.1"/>
    <property type="molecule type" value="Genomic_DNA"/>
</dbReference>
<dbReference type="OrthoDB" id="692030at2759"/>
<feature type="region of interest" description="Disordered" evidence="1">
    <location>
        <begin position="146"/>
        <end position="168"/>
    </location>
</feature>
<evidence type="ECO:0000313" key="3">
    <source>
        <dbReference type="Proteomes" id="UP000321393"/>
    </source>
</evidence>
<proteinExistence type="predicted"/>
<dbReference type="PANTHER" id="PTHR37256">
    <property type="entry name" value="E1A-BINDING PROTEIN P400-LIKE"/>
    <property type="match status" value="1"/>
</dbReference>
<comment type="caution">
    <text evidence="2">The sequence shown here is derived from an EMBL/GenBank/DDBJ whole genome shotgun (WGS) entry which is preliminary data.</text>
</comment>
<organism evidence="2 3">
    <name type="scientific">Cucumis melo var. makuwa</name>
    <name type="common">Oriental melon</name>
    <dbReference type="NCBI Taxonomy" id="1194695"/>
    <lineage>
        <taxon>Eukaryota</taxon>
        <taxon>Viridiplantae</taxon>
        <taxon>Streptophyta</taxon>
        <taxon>Embryophyta</taxon>
        <taxon>Tracheophyta</taxon>
        <taxon>Spermatophyta</taxon>
        <taxon>Magnoliopsida</taxon>
        <taxon>eudicotyledons</taxon>
        <taxon>Gunneridae</taxon>
        <taxon>Pentapetalae</taxon>
        <taxon>rosids</taxon>
        <taxon>fabids</taxon>
        <taxon>Cucurbitales</taxon>
        <taxon>Cucurbitaceae</taxon>
        <taxon>Benincaseae</taxon>
        <taxon>Cucumis</taxon>
    </lineage>
</organism>
<evidence type="ECO:0000313" key="2">
    <source>
        <dbReference type="EMBL" id="KAA0038475.1"/>
    </source>
</evidence>
<feature type="compositionally biased region" description="Low complexity" evidence="1">
    <location>
        <begin position="23"/>
        <end position="48"/>
    </location>
</feature>
<accession>A0A5A7TAT3</accession>